<comment type="caution">
    <text evidence="3">The sequence shown here is derived from an EMBL/GenBank/DDBJ whole genome shotgun (WGS) entry which is preliminary data.</text>
</comment>
<evidence type="ECO:0000256" key="1">
    <source>
        <dbReference type="SAM" id="Coils"/>
    </source>
</evidence>
<sequence length="189" mass="21462">MVLTNIVEDLGKSAYPVISEVLKDMVKATVQQNSEGIPTPSATPPSDNASSVPPKHESKDNKHITVNIDKLQTQYDLLSQRMSSFEKTLNNDENKRKKLVNIRNGLEREIDASKADIQSLEHKMSCAEIESHDLEVLLEVETSESWGAKTRRDIHMEKMEKSLAEIDCFILRLEERQRNLEDKANNSDD</sequence>
<evidence type="ECO:0000256" key="2">
    <source>
        <dbReference type="SAM" id="MobiDB-lite"/>
    </source>
</evidence>
<evidence type="ECO:0000313" key="4">
    <source>
        <dbReference type="Proteomes" id="UP000070328"/>
    </source>
</evidence>
<proteinExistence type="predicted"/>
<keyword evidence="1" id="KW-0175">Coiled coil</keyword>
<protein>
    <submittedName>
        <fullName evidence="3">Uncharacterized protein</fullName>
    </submittedName>
</protein>
<feature type="coiled-coil region" evidence="1">
    <location>
        <begin position="68"/>
        <end position="130"/>
    </location>
</feature>
<keyword evidence="4" id="KW-1185">Reference proteome</keyword>
<organism evidence="3 4">
    <name type="scientific">Colletotrichum simmondsii</name>
    <dbReference type="NCBI Taxonomy" id="703756"/>
    <lineage>
        <taxon>Eukaryota</taxon>
        <taxon>Fungi</taxon>
        <taxon>Dikarya</taxon>
        <taxon>Ascomycota</taxon>
        <taxon>Pezizomycotina</taxon>
        <taxon>Sordariomycetes</taxon>
        <taxon>Hypocreomycetidae</taxon>
        <taxon>Glomerellales</taxon>
        <taxon>Glomerellaceae</taxon>
        <taxon>Colletotrichum</taxon>
        <taxon>Colletotrichum acutatum species complex</taxon>
    </lineage>
</organism>
<feature type="region of interest" description="Disordered" evidence="2">
    <location>
        <begin position="34"/>
        <end position="62"/>
    </location>
</feature>
<gene>
    <name evidence="3" type="ORF">CSIM01_06651</name>
</gene>
<dbReference type="AlphaFoldDB" id="A0A135SUQ1"/>
<dbReference type="EMBL" id="JFBX01000393">
    <property type="protein sequence ID" value="KXH39596.1"/>
    <property type="molecule type" value="Genomic_DNA"/>
</dbReference>
<reference evidence="3 4" key="1">
    <citation type="submission" date="2014-02" db="EMBL/GenBank/DDBJ databases">
        <title>The genome sequence of Colletotrichum simmondsii CBS122122.</title>
        <authorList>
            <person name="Baroncelli R."/>
            <person name="Thon M.R."/>
        </authorList>
    </citation>
    <scope>NUCLEOTIDE SEQUENCE [LARGE SCALE GENOMIC DNA]</scope>
    <source>
        <strain evidence="3 4">CBS122122</strain>
    </source>
</reference>
<evidence type="ECO:0000313" key="3">
    <source>
        <dbReference type="EMBL" id="KXH39596.1"/>
    </source>
</evidence>
<name>A0A135SUQ1_9PEZI</name>
<accession>A0A135SUQ1</accession>
<dbReference type="Proteomes" id="UP000070328">
    <property type="component" value="Unassembled WGS sequence"/>
</dbReference>